<evidence type="ECO:0000259" key="7">
    <source>
        <dbReference type="PROSITE" id="PS50850"/>
    </source>
</evidence>
<keyword evidence="3 6" id="KW-0812">Transmembrane</keyword>
<evidence type="ECO:0000256" key="4">
    <source>
        <dbReference type="ARBA" id="ARBA00022989"/>
    </source>
</evidence>
<keyword evidence="9" id="KW-1185">Reference proteome</keyword>
<dbReference type="PROSITE" id="PS50850">
    <property type="entry name" value="MFS"/>
    <property type="match status" value="1"/>
</dbReference>
<feature type="transmembrane region" description="Helical" evidence="6">
    <location>
        <begin position="273"/>
        <end position="292"/>
    </location>
</feature>
<feature type="transmembrane region" description="Helical" evidence="6">
    <location>
        <begin position="76"/>
        <end position="102"/>
    </location>
</feature>
<evidence type="ECO:0000256" key="5">
    <source>
        <dbReference type="ARBA" id="ARBA00023136"/>
    </source>
</evidence>
<comment type="subcellular location">
    <subcellularLocation>
        <location evidence="1">Cell membrane</location>
        <topology evidence="1">Multi-pass membrane protein</topology>
    </subcellularLocation>
</comment>
<dbReference type="Pfam" id="PF07690">
    <property type="entry name" value="MFS_1"/>
    <property type="match status" value="1"/>
</dbReference>
<dbReference type="Proteomes" id="UP001597192">
    <property type="component" value="Unassembled WGS sequence"/>
</dbReference>
<dbReference type="PANTHER" id="PTHR23530">
    <property type="entry name" value="TRANSPORT PROTEIN-RELATED"/>
    <property type="match status" value="1"/>
</dbReference>
<keyword evidence="2" id="KW-0813">Transport</keyword>
<dbReference type="SUPFAM" id="SSF103473">
    <property type="entry name" value="MFS general substrate transporter"/>
    <property type="match status" value="1"/>
</dbReference>
<keyword evidence="5 6" id="KW-0472">Membrane</keyword>
<evidence type="ECO:0000256" key="3">
    <source>
        <dbReference type="ARBA" id="ARBA00022692"/>
    </source>
</evidence>
<sequence>MKIKQQLRAATGYSVLAYFGITQLWVIYLAQQGLSLVQIGWCESIFHIASFLFEVPSGVLADRFSYRRMLMVSRIAALLSAAMMLVHGNFWWFALSFVLSAWSYNLQSGTLEALIYESLEEVGCAADYARVNSRMNIWIEVAATGGLLIAGTLATRLQWGYALAIGLSLGALVCVVSMTEPKSRQAGLARETTGSIIKTAAQVLRQQPQLFFLMLFDAAIGAVSSGYYYYFQNVMQTRQFATWLIAALLAGSSLFALLAIWLSPRFAAANQRVVLVGLSVLLGLGLLCSLLNASWVLAALYLLNYALGALIAPLFSVYYNALIPKGQRATLLSVASLLYSLVMIGLFPLLGWLIGLLGFGVTFGGLGALILAGAGLLAVGMRARVHA</sequence>
<feature type="transmembrane region" description="Helical" evidence="6">
    <location>
        <begin position="159"/>
        <end position="178"/>
    </location>
</feature>
<feature type="transmembrane region" description="Helical" evidence="6">
    <location>
        <begin position="242"/>
        <end position="261"/>
    </location>
</feature>
<proteinExistence type="predicted"/>
<dbReference type="InterPro" id="IPR036259">
    <property type="entry name" value="MFS_trans_sf"/>
</dbReference>
<accession>A0ABW4CPF5</accession>
<gene>
    <name evidence="8" type="ORF">ACFQ47_02595</name>
</gene>
<dbReference type="RefSeq" id="WP_164510100.1">
    <property type="nucleotide sequence ID" value="NZ_JBHTOG010000011.1"/>
</dbReference>
<comment type="caution">
    <text evidence="8">The sequence shown here is derived from an EMBL/GenBank/DDBJ whole genome shotgun (WGS) entry which is preliminary data.</text>
</comment>
<feature type="domain" description="Major facilitator superfamily (MFS) profile" evidence="7">
    <location>
        <begin position="1"/>
        <end position="385"/>
    </location>
</feature>
<dbReference type="InterPro" id="IPR011701">
    <property type="entry name" value="MFS"/>
</dbReference>
<feature type="transmembrane region" description="Helical" evidence="6">
    <location>
        <begin position="356"/>
        <end position="379"/>
    </location>
</feature>
<feature type="transmembrane region" description="Helical" evidence="6">
    <location>
        <begin position="36"/>
        <end position="55"/>
    </location>
</feature>
<dbReference type="InterPro" id="IPR020846">
    <property type="entry name" value="MFS_dom"/>
</dbReference>
<evidence type="ECO:0000313" key="9">
    <source>
        <dbReference type="Proteomes" id="UP001597192"/>
    </source>
</evidence>
<dbReference type="Gene3D" id="1.20.1250.20">
    <property type="entry name" value="MFS general substrate transporter like domains"/>
    <property type="match status" value="1"/>
</dbReference>
<evidence type="ECO:0000256" key="1">
    <source>
        <dbReference type="ARBA" id="ARBA00004651"/>
    </source>
</evidence>
<feature type="transmembrane region" description="Helical" evidence="6">
    <location>
        <begin position="210"/>
        <end position="230"/>
    </location>
</feature>
<evidence type="ECO:0000313" key="8">
    <source>
        <dbReference type="EMBL" id="MFD1431576.1"/>
    </source>
</evidence>
<organism evidence="8 9">
    <name type="scientific">Lacticaseibacillus yichunensis</name>
    <dbReference type="NCBI Taxonomy" id="2486015"/>
    <lineage>
        <taxon>Bacteria</taxon>
        <taxon>Bacillati</taxon>
        <taxon>Bacillota</taxon>
        <taxon>Bacilli</taxon>
        <taxon>Lactobacillales</taxon>
        <taxon>Lactobacillaceae</taxon>
        <taxon>Lacticaseibacillus</taxon>
    </lineage>
</organism>
<reference evidence="9" key="1">
    <citation type="journal article" date="2019" name="Int. J. Syst. Evol. Microbiol.">
        <title>The Global Catalogue of Microorganisms (GCM) 10K type strain sequencing project: providing services to taxonomists for standard genome sequencing and annotation.</title>
        <authorList>
            <consortium name="The Broad Institute Genomics Platform"/>
            <consortium name="The Broad Institute Genome Sequencing Center for Infectious Disease"/>
            <person name="Wu L."/>
            <person name="Ma J."/>
        </authorList>
    </citation>
    <scope>NUCLEOTIDE SEQUENCE [LARGE SCALE GENOMIC DNA]</scope>
    <source>
        <strain evidence="9">CCM 8947</strain>
    </source>
</reference>
<feature type="transmembrane region" description="Helical" evidence="6">
    <location>
        <begin position="12"/>
        <end position="30"/>
    </location>
</feature>
<dbReference type="InterPro" id="IPR053160">
    <property type="entry name" value="MFS_DHA3_Transporter"/>
</dbReference>
<evidence type="ECO:0000256" key="6">
    <source>
        <dbReference type="SAM" id="Phobius"/>
    </source>
</evidence>
<dbReference type="PANTHER" id="PTHR23530:SF1">
    <property type="entry name" value="PERMEASE, MAJOR FACILITATOR SUPERFAMILY-RELATED"/>
    <property type="match status" value="1"/>
</dbReference>
<keyword evidence="4 6" id="KW-1133">Transmembrane helix</keyword>
<name>A0ABW4CPF5_9LACO</name>
<protein>
    <submittedName>
        <fullName evidence="8">MFS transporter</fullName>
    </submittedName>
</protein>
<feature type="transmembrane region" description="Helical" evidence="6">
    <location>
        <begin position="298"/>
        <end position="319"/>
    </location>
</feature>
<evidence type="ECO:0000256" key="2">
    <source>
        <dbReference type="ARBA" id="ARBA00022448"/>
    </source>
</evidence>
<dbReference type="EMBL" id="JBHTOG010000011">
    <property type="protein sequence ID" value="MFD1431576.1"/>
    <property type="molecule type" value="Genomic_DNA"/>
</dbReference>
<feature type="transmembrane region" description="Helical" evidence="6">
    <location>
        <begin position="331"/>
        <end position="350"/>
    </location>
</feature>